<sequence length="54" mass="6441">MVEKSNPVNQYNTFQWAKADSLIWKMNPLYFNQLNDGRIKWAVNDLLMAKGYQF</sequence>
<dbReference type="EMBL" id="BMLI01000002">
    <property type="protein sequence ID" value="GGN07047.1"/>
    <property type="molecule type" value="Genomic_DNA"/>
</dbReference>
<reference evidence="2" key="1">
    <citation type="journal article" date="2019" name="Int. J. Syst. Evol. Microbiol.">
        <title>The Global Catalogue of Microorganisms (GCM) 10K type strain sequencing project: providing services to taxonomists for standard genome sequencing and annotation.</title>
        <authorList>
            <consortium name="The Broad Institute Genomics Platform"/>
            <consortium name="The Broad Institute Genome Sequencing Center for Infectious Disease"/>
            <person name="Wu L."/>
            <person name="Ma J."/>
        </authorList>
    </citation>
    <scope>NUCLEOTIDE SEQUENCE [LARGE SCALE GENOMIC DNA]</scope>
    <source>
        <strain evidence="2">CGMCC 1.6375</strain>
    </source>
</reference>
<protein>
    <submittedName>
        <fullName evidence="1">Uncharacterized protein</fullName>
    </submittedName>
</protein>
<keyword evidence="2" id="KW-1185">Reference proteome</keyword>
<name>A0ABQ2ICK9_9BACT</name>
<accession>A0ABQ2ICK9</accession>
<proteinExistence type="predicted"/>
<evidence type="ECO:0000313" key="1">
    <source>
        <dbReference type="EMBL" id="GGN07047.1"/>
    </source>
</evidence>
<comment type="caution">
    <text evidence="1">The sequence shown here is derived from an EMBL/GenBank/DDBJ whole genome shotgun (WGS) entry which is preliminary data.</text>
</comment>
<organism evidence="1 2">
    <name type="scientific">Dyadobacter beijingensis</name>
    <dbReference type="NCBI Taxonomy" id="365489"/>
    <lineage>
        <taxon>Bacteria</taxon>
        <taxon>Pseudomonadati</taxon>
        <taxon>Bacteroidota</taxon>
        <taxon>Cytophagia</taxon>
        <taxon>Cytophagales</taxon>
        <taxon>Spirosomataceae</taxon>
        <taxon>Dyadobacter</taxon>
    </lineage>
</organism>
<dbReference type="Proteomes" id="UP000632339">
    <property type="component" value="Unassembled WGS sequence"/>
</dbReference>
<gene>
    <name evidence="1" type="ORF">GCM10010967_48100</name>
</gene>
<evidence type="ECO:0000313" key="2">
    <source>
        <dbReference type="Proteomes" id="UP000632339"/>
    </source>
</evidence>